<reference evidence="2 3" key="1">
    <citation type="journal article" date="2021" name="BMC Genomics">
        <title>Datura genome reveals duplications of psychoactive alkaloid biosynthetic genes and high mutation rate following tissue culture.</title>
        <authorList>
            <person name="Rajewski A."/>
            <person name="Carter-House D."/>
            <person name="Stajich J."/>
            <person name="Litt A."/>
        </authorList>
    </citation>
    <scope>NUCLEOTIDE SEQUENCE [LARGE SCALE GENOMIC DNA]</scope>
    <source>
        <strain evidence="2">AR-01</strain>
    </source>
</reference>
<organism evidence="2 3">
    <name type="scientific">Datura stramonium</name>
    <name type="common">Jimsonweed</name>
    <name type="synonym">Common thornapple</name>
    <dbReference type="NCBI Taxonomy" id="4076"/>
    <lineage>
        <taxon>Eukaryota</taxon>
        <taxon>Viridiplantae</taxon>
        <taxon>Streptophyta</taxon>
        <taxon>Embryophyta</taxon>
        <taxon>Tracheophyta</taxon>
        <taxon>Spermatophyta</taxon>
        <taxon>Magnoliopsida</taxon>
        <taxon>eudicotyledons</taxon>
        <taxon>Gunneridae</taxon>
        <taxon>Pentapetalae</taxon>
        <taxon>asterids</taxon>
        <taxon>lamiids</taxon>
        <taxon>Solanales</taxon>
        <taxon>Solanaceae</taxon>
        <taxon>Solanoideae</taxon>
        <taxon>Datureae</taxon>
        <taxon>Datura</taxon>
    </lineage>
</organism>
<evidence type="ECO:0000313" key="2">
    <source>
        <dbReference type="EMBL" id="MCE3050014.1"/>
    </source>
</evidence>
<keyword evidence="1" id="KW-0472">Membrane</keyword>
<dbReference type="Proteomes" id="UP000823775">
    <property type="component" value="Unassembled WGS sequence"/>
</dbReference>
<feature type="non-terminal residue" evidence="2">
    <location>
        <position position="104"/>
    </location>
</feature>
<keyword evidence="1" id="KW-0812">Transmembrane</keyword>
<evidence type="ECO:0000256" key="1">
    <source>
        <dbReference type="SAM" id="Phobius"/>
    </source>
</evidence>
<keyword evidence="1" id="KW-1133">Transmembrane helix</keyword>
<proteinExistence type="predicted"/>
<accession>A0ABS8WLL5</accession>
<name>A0ABS8WLL5_DATST</name>
<sequence length="104" mass="11602">MVRFGQGNGLNLFDPLMLEGDVYGLNNYLWGLGITISVASINATLGLLNPFEANLKARDVENNSQWLVDTLIVEEKRASSHWGIMHTDIRDTHFTTEAKKGLNL</sequence>
<gene>
    <name evidence="2" type="ORF">HAX54_046291</name>
</gene>
<keyword evidence="3" id="KW-1185">Reference proteome</keyword>
<evidence type="ECO:0000313" key="3">
    <source>
        <dbReference type="Proteomes" id="UP000823775"/>
    </source>
</evidence>
<dbReference type="EMBL" id="JACEIK010007288">
    <property type="protein sequence ID" value="MCE3050014.1"/>
    <property type="molecule type" value="Genomic_DNA"/>
</dbReference>
<protein>
    <submittedName>
        <fullName evidence="2">Uncharacterized protein</fullName>
    </submittedName>
</protein>
<feature type="transmembrane region" description="Helical" evidence="1">
    <location>
        <begin position="28"/>
        <end position="48"/>
    </location>
</feature>
<comment type="caution">
    <text evidence="2">The sequence shown here is derived from an EMBL/GenBank/DDBJ whole genome shotgun (WGS) entry which is preliminary data.</text>
</comment>